<evidence type="ECO:0000313" key="1">
    <source>
        <dbReference type="EMBL" id="WOO78084.1"/>
    </source>
</evidence>
<keyword evidence="2" id="KW-1185">Reference proteome</keyword>
<dbReference type="RefSeq" id="XP_062624116.1">
    <property type="nucleotide sequence ID" value="XM_062768132.1"/>
</dbReference>
<sequence>MTLVYSGTPRTYPEQGGGGLLAAVRFSTPVRLASVRVVPAGVVYPGGVGSTTPDPFPVDVYLNLSPSDPINALARTSLSIEPGAHALDFALDMPEGTTTRLVVVRLHAPGREITLSLYAHAGEPDVVVAEDEVAVSEATDLPIPPTALLLSALLSPSTQALATAQVAARTAALSLADVLPRPDVLAALVSTPAAEGAVTSLLGLESHPDARGALAALARLSDPNTAAYPHTSAPLPAVLALARAQRDSAHPQAGAALATVLSHLSALLDTASKPVASTLAAALPQLAAHALARGADITLPRSLDPRSTLAALVPLLAGVTSTGLSTAPAAAQLARPFVGQLEPTDPLRLAWSSSTPSPALAAPSSEAVRLARALDAPAASSSVHFAPTAAELVGLLAPVYAATLGYAREPPLGIPSTLPHVVASGAAASASDYAGKVYSAHEFRRERETVSGLGVGASGVGRKASRHVDEFGR</sequence>
<name>A0AAF0Y4T3_9TREE</name>
<evidence type="ECO:0000313" key="2">
    <source>
        <dbReference type="Proteomes" id="UP000827549"/>
    </source>
</evidence>
<dbReference type="EMBL" id="CP086714">
    <property type="protein sequence ID" value="WOO78084.1"/>
    <property type="molecule type" value="Genomic_DNA"/>
</dbReference>
<protein>
    <recommendedName>
        <fullName evidence="3">Virilizer N-terminal domain-containing protein</fullName>
    </recommendedName>
</protein>
<dbReference type="AlphaFoldDB" id="A0AAF0Y4T3"/>
<accession>A0AAF0Y4T3</accession>
<reference evidence="1" key="1">
    <citation type="submission" date="2023-10" db="EMBL/GenBank/DDBJ databases">
        <authorList>
            <person name="Noh H."/>
        </authorList>
    </citation>
    <scope>NUCLEOTIDE SEQUENCE</scope>
    <source>
        <strain evidence="1">DUCC4014</strain>
    </source>
</reference>
<dbReference type="GeneID" id="87804892"/>
<dbReference type="Proteomes" id="UP000827549">
    <property type="component" value="Chromosome 1"/>
</dbReference>
<gene>
    <name evidence="1" type="ORF">LOC62_01G001637</name>
</gene>
<organism evidence="1 2">
    <name type="scientific">Vanrija pseudolonga</name>
    <dbReference type="NCBI Taxonomy" id="143232"/>
    <lineage>
        <taxon>Eukaryota</taxon>
        <taxon>Fungi</taxon>
        <taxon>Dikarya</taxon>
        <taxon>Basidiomycota</taxon>
        <taxon>Agaricomycotina</taxon>
        <taxon>Tremellomycetes</taxon>
        <taxon>Trichosporonales</taxon>
        <taxon>Trichosporonaceae</taxon>
        <taxon>Vanrija</taxon>
    </lineage>
</organism>
<evidence type="ECO:0008006" key="3">
    <source>
        <dbReference type="Google" id="ProtNLM"/>
    </source>
</evidence>
<proteinExistence type="predicted"/>